<dbReference type="NCBIfam" id="TIGR00171">
    <property type="entry name" value="leuD"/>
    <property type="match status" value="1"/>
</dbReference>
<dbReference type="EMBL" id="WMEX01000001">
    <property type="protein sequence ID" value="MYL25294.1"/>
    <property type="molecule type" value="Genomic_DNA"/>
</dbReference>
<dbReference type="InterPro" id="IPR004431">
    <property type="entry name" value="3-IsopropMal_deHydase_ssu"/>
</dbReference>
<dbReference type="Proteomes" id="UP000460751">
    <property type="component" value="Unassembled WGS sequence"/>
</dbReference>
<comment type="caution">
    <text evidence="12">The sequence shown here is derived from an EMBL/GenBank/DDBJ whole genome shotgun (WGS) entry which is preliminary data.</text>
</comment>
<dbReference type="Gene3D" id="3.20.19.10">
    <property type="entry name" value="Aconitase, domain 4"/>
    <property type="match status" value="1"/>
</dbReference>
<keyword evidence="13" id="KW-1185">Reference proteome</keyword>
<evidence type="ECO:0000256" key="10">
    <source>
        <dbReference type="HAMAP-Rule" id="MF_01031"/>
    </source>
</evidence>
<keyword evidence="7 10" id="KW-0028">Amino-acid biosynthesis</keyword>
<dbReference type="InterPro" id="IPR050075">
    <property type="entry name" value="LeuD"/>
</dbReference>
<name>A0A9X4Y888_9GAMM</name>
<evidence type="ECO:0000313" key="13">
    <source>
        <dbReference type="Proteomes" id="UP000460751"/>
    </source>
</evidence>
<keyword evidence="8 10" id="KW-0456">Lyase</keyword>
<dbReference type="FunFam" id="3.20.19.10:FF:000003">
    <property type="entry name" value="3-isopropylmalate dehydratase small subunit"/>
    <property type="match status" value="1"/>
</dbReference>
<dbReference type="PANTHER" id="PTHR43345:SF5">
    <property type="entry name" value="3-ISOPROPYLMALATE DEHYDRATASE SMALL SUBUNIT"/>
    <property type="match status" value="1"/>
</dbReference>
<dbReference type="CDD" id="cd01577">
    <property type="entry name" value="IPMI_Swivel"/>
    <property type="match status" value="1"/>
</dbReference>
<reference evidence="12 13" key="1">
    <citation type="submission" date="2019-11" db="EMBL/GenBank/DDBJ databases">
        <title>Genome sequences of 17 halophilic strains isolated from different environments.</title>
        <authorList>
            <person name="Furrow R.E."/>
        </authorList>
    </citation>
    <scope>NUCLEOTIDE SEQUENCE [LARGE SCALE GENOMIC DNA]</scope>
    <source>
        <strain evidence="12 13">22507_15_FS</strain>
    </source>
</reference>
<evidence type="ECO:0000256" key="5">
    <source>
        <dbReference type="ARBA" id="ARBA00011271"/>
    </source>
</evidence>
<comment type="similarity">
    <text evidence="4 10">Belongs to the LeuD family. LeuD type 1 subfamily.</text>
</comment>
<protein>
    <recommendedName>
        <fullName evidence="10">3-isopropylmalate dehydratase small subunit</fullName>
        <ecNumber evidence="10">4.2.1.33</ecNumber>
    </recommendedName>
    <alternativeName>
        <fullName evidence="10">Alpha-IPM isomerase</fullName>
        <shortName evidence="10">IPMI</shortName>
    </alternativeName>
    <alternativeName>
        <fullName evidence="10">Isopropylmalate isomerase</fullName>
    </alternativeName>
</protein>
<evidence type="ECO:0000256" key="7">
    <source>
        <dbReference type="ARBA" id="ARBA00022605"/>
    </source>
</evidence>
<organism evidence="12 13">
    <name type="scientific">Vreelandella halophila</name>
    <dbReference type="NCBI Taxonomy" id="86177"/>
    <lineage>
        <taxon>Bacteria</taxon>
        <taxon>Pseudomonadati</taxon>
        <taxon>Pseudomonadota</taxon>
        <taxon>Gammaproteobacteria</taxon>
        <taxon>Oceanospirillales</taxon>
        <taxon>Halomonadaceae</taxon>
        <taxon>Vreelandella</taxon>
    </lineage>
</organism>
<dbReference type="Pfam" id="PF00694">
    <property type="entry name" value="Aconitase_C"/>
    <property type="match status" value="1"/>
</dbReference>
<sequence>MQPFSTHTGIVIPFDRRNVDTDAIVPKQYLKMLEKTGFGAFLFDDERYLDPGDVETPITERRPNPDFILNQAPYDKGSILLARDNFGCGSSREHAVWALADFGIRVVIAPSFGEIFYNNCINNGLLPVILKQASVEELFACCREHAGFELTVDLENQTLVNPAQGEWPFRMEDGHRKALLQGLDEIGLTLERAEAIRAFEANRRAREPWLFTE</sequence>
<dbReference type="AlphaFoldDB" id="A0A9X4Y888"/>
<dbReference type="GO" id="GO:0009098">
    <property type="term" value="P:L-leucine biosynthetic process"/>
    <property type="evidence" value="ECO:0007669"/>
    <property type="project" value="UniProtKB-UniRule"/>
</dbReference>
<evidence type="ECO:0000256" key="6">
    <source>
        <dbReference type="ARBA" id="ARBA00022430"/>
    </source>
</evidence>
<dbReference type="InterPro" id="IPR000573">
    <property type="entry name" value="AconitaseA/IPMdHydase_ssu_swvl"/>
</dbReference>
<evidence type="ECO:0000256" key="9">
    <source>
        <dbReference type="ARBA" id="ARBA00023304"/>
    </source>
</evidence>
<proteinExistence type="inferred from homology"/>
<dbReference type="SUPFAM" id="SSF52016">
    <property type="entry name" value="LeuD/IlvD-like"/>
    <property type="match status" value="1"/>
</dbReference>
<dbReference type="PANTHER" id="PTHR43345">
    <property type="entry name" value="3-ISOPROPYLMALATE DEHYDRATASE SMALL SUBUNIT 2-RELATED-RELATED"/>
    <property type="match status" value="1"/>
</dbReference>
<dbReference type="NCBIfam" id="NF002458">
    <property type="entry name" value="PRK01641.1"/>
    <property type="match status" value="1"/>
</dbReference>
<evidence type="ECO:0000256" key="8">
    <source>
        <dbReference type="ARBA" id="ARBA00023239"/>
    </source>
</evidence>
<comment type="pathway">
    <text evidence="3 10">Amino-acid biosynthesis; L-leucine biosynthesis; L-leucine from 3-methyl-2-oxobutanoate: step 2/4.</text>
</comment>
<dbReference type="OrthoDB" id="9777465at2"/>
<comment type="catalytic activity">
    <reaction evidence="1 10">
        <text>(2R,3S)-3-isopropylmalate = (2S)-2-isopropylmalate</text>
        <dbReference type="Rhea" id="RHEA:32287"/>
        <dbReference type="ChEBI" id="CHEBI:1178"/>
        <dbReference type="ChEBI" id="CHEBI:35121"/>
        <dbReference type="EC" id="4.2.1.33"/>
    </reaction>
</comment>
<gene>
    <name evidence="10 12" type="primary">leuD</name>
    <name evidence="12" type="ORF">GLW01_00650</name>
</gene>
<keyword evidence="6 10" id="KW-0432">Leucine biosynthesis</keyword>
<comment type="subunit">
    <text evidence="5 10">Heterodimer of LeuC and LeuD.</text>
</comment>
<accession>A0A9X4Y888</accession>
<evidence type="ECO:0000313" key="12">
    <source>
        <dbReference type="EMBL" id="MYL25294.1"/>
    </source>
</evidence>
<comment type="function">
    <text evidence="2 10">Catalyzes the isomerization between 2-isopropylmalate and 3-isopropylmalate, via the formation of 2-isopropylmaleate.</text>
</comment>
<dbReference type="InterPro" id="IPR015928">
    <property type="entry name" value="Aconitase/3IPM_dehydase_swvl"/>
</dbReference>
<dbReference type="EC" id="4.2.1.33" evidence="10"/>
<dbReference type="GO" id="GO:0009316">
    <property type="term" value="C:3-isopropylmalate dehydratase complex"/>
    <property type="evidence" value="ECO:0007669"/>
    <property type="project" value="InterPro"/>
</dbReference>
<feature type="domain" description="Aconitase A/isopropylmalate dehydratase small subunit swivel" evidence="11">
    <location>
        <begin position="1"/>
        <end position="132"/>
    </location>
</feature>
<evidence type="ECO:0000259" key="11">
    <source>
        <dbReference type="Pfam" id="PF00694"/>
    </source>
</evidence>
<dbReference type="InterPro" id="IPR033940">
    <property type="entry name" value="IPMI_Swivel"/>
</dbReference>
<evidence type="ECO:0000256" key="1">
    <source>
        <dbReference type="ARBA" id="ARBA00000491"/>
    </source>
</evidence>
<dbReference type="GO" id="GO:0003861">
    <property type="term" value="F:3-isopropylmalate dehydratase activity"/>
    <property type="evidence" value="ECO:0007669"/>
    <property type="project" value="UniProtKB-UniRule"/>
</dbReference>
<evidence type="ECO:0000256" key="4">
    <source>
        <dbReference type="ARBA" id="ARBA00009845"/>
    </source>
</evidence>
<evidence type="ECO:0000256" key="2">
    <source>
        <dbReference type="ARBA" id="ARBA00002695"/>
    </source>
</evidence>
<keyword evidence="9 10" id="KW-0100">Branched-chain amino acid biosynthesis</keyword>
<dbReference type="HAMAP" id="MF_01031">
    <property type="entry name" value="LeuD_type1"/>
    <property type="match status" value="1"/>
</dbReference>
<evidence type="ECO:0000256" key="3">
    <source>
        <dbReference type="ARBA" id="ARBA00004729"/>
    </source>
</evidence>
<dbReference type="RefSeq" id="WP_160897773.1">
    <property type="nucleotide sequence ID" value="NZ_WMEX01000001.1"/>
</dbReference>